<evidence type="ECO:0000313" key="5">
    <source>
        <dbReference type="EMBL" id="SCV03763.1"/>
    </source>
</evidence>
<dbReference type="PROSITE" id="PS50056">
    <property type="entry name" value="TYR_PHOSPHATASE_2"/>
    <property type="match status" value="1"/>
</dbReference>
<dbReference type="InterPro" id="IPR000340">
    <property type="entry name" value="Dual-sp_phosphatase_cat-dom"/>
</dbReference>
<evidence type="ECO:0000256" key="1">
    <source>
        <dbReference type="ARBA" id="ARBA00022801"/>
    </source>
</evidence>
<dbReference type="Gene3D" id="3.90.190.10">
    <property type="entry name" value="Protein tyrosine phosphatase superfamily"/>
    <property type="match status" value="1"/>
</dbReference>
<dbReference type="STRING" id="1230905.A0A1G4KH94"/>
<dbReference type="GO" id="GO:0033260">
    <property type="term" value="P:nuclear DNA replication"/>
    <property type="evidence" value="ECO:0007669"/>
    <property type="project" value="InterPro"/>
</dbReference>
<dbReference type="GO" id="GO:0008138">
    <property type="term" value="F:protein tyrosine/serine/threonine phosphatase activity"/>
    <property type="evidence" value="ECO:0007669"/>
    <property type="project" value="InterPro"/>
</dbReference>
<accession>A0A1G4KH94</accession>
<dbReference type="EMBL" id="LT598468">
    <property type="protein sequence ID" value="SCV03763.1"/>
    <property type="molecule type" value="Genomic_DNA"/>
</dbReference>
<dbReference type="CDD" id="cd14516">
    <property type="entry name" value="DSP_fungal_PPS1"/>
    <property type="match status" value="1"/>
</dbReference>
<dbReference type="InterPro" id="IPR047949">
    <property type="entry name" value="PPS1_DSP"/>
</dbReference>
<reference evidence="6" key="1">
    <citation type="submission" date="2016-03" db="EMBL/GenBank/DDBJ databases">
        <authorList>
            <person name="Devillers H."/>
        </authorList>
    </citation>
    <scope>NUCLEOTIDE SEQUENCE [LARGE SCALE GENOMIC DNA]</scope>
</reference>
<dbReference type="GO" id="GO:0005634">
    <property type="term" value="C:nucleus"/>
    <property type="evidence" value="ECO:0007669"/>
    <property type="project" value="GOC"/>
</dbReference>
<dbReference type="InterPro" id="IPR053239">
    <property type="entry name" value="Dual_spec_PTase"/>
</dbReference>
<dbReference type="PROSITE" id="PS50054">
    <property type="entry name" value="TYR_PHOSPHATASE_DUAL"/>
    <property type="match status" value="1"/>
</dbReference>
<dbReference type="PROSITE" id="PS00383">
    <property type="entry name" value="TYR_PHOSPHATASE_1"/>
    <property type="match status" value="1"/>
</dbReference>
<dbReference type="AlphaFoldDB" id="A0A1G4KH94"/>
<dbReference type="InterPro" id="IPR029021">
    <property type="entry name" value="Prot-tyrosine_phosphatase-like"/>
</dbReference>
<dbReference type="PANTHER" id="PTHR47550:SF1">
    <property type="entry name" value="DUAL SPECIFICITY PROTEIN PHOSPHATASE PPS1"/>
    <property type="match status" value="1"/>
</dbReference>
<dbReference type="Proteomes" id="UP000191024">
    <property type="component" value="Chromosome H"/>
</dbReference>
<keyword evidence="1" id="KW-0378">Hydrolase</keyword>
<dbReference type="SMART" id="SM00195">
    <property type="entry name" value="DSPc"/>
    <property type="match status" value="1"/>
</dbReference>
<feature type="domain" description="Tyrosine-protein phosphatase" evidence="3">
    <location>
        <begin position="620"/>
        <end position="820"/>
    </location>
</feature>
<keyword evidence="6" id="KW-1185">Reference proteome</keyword>
<evidence type="ECO:0000256" key="2">
    <source>
        <dbReference type="ARBA" id="ARBA00022912"/>
    </source>
</evidence>
<keyword evidence="2" id="KW-0904">Protein phosphatase</keyword>
<evidence type="ECO:0000259" key="3">
    <source>
        <dbReference type="PROSITE" id="PS50054"/>
    </source>
</evidence>
<protein>
    <submittedName>
        <fullName evidence="5">LAMI_0H10770g1_1</fullName>
    </submittedName>
</protein>
<dbReference type="InterPro" id="IPR016130">
    <property type="entry name" value="Tyr_Pase_AS"/>
</dbReference>
<proteinExistence type="predicted"/>
<dbReference type="SUPFAM" id="SSF52799">
    <property type="entry name" value="(Phosphotyrosine protein) phosphatases II"/>
    <property type="match status" value="2"/>
</dbReference>
<sequence>MVPNETASLGARKRQRVEFLVAKNANMSESRGDSGMCEKKAAILGSVDPQAGGKTGIKSGEQRPLKKHKKEELAAKIAVDVKDATRPGGMAFPLMSGRELEVLYERQRARALPSCDEAFPWLHGYSEPGCAPPLGDMLITVRSQPPGASDVENSGMLVSSLDPHEFLMGWNPQKQEMEAVVAAAAQVTALNAQEASVLNAACAHFRVLPHLMSDKRAQAMYGHGSSHRVRQSRSQQQPWKEPGMFRRFDLQVAKMVEMASDCVIYCFDALLHPHACRCRQLALVILVALRCIRAHENVTSVPAVLASTAIDSRWIATPLMKVSSLCKTSPEQLASKFDVASFNNWDRDLFYRERLEISKMSSTTCVDTVGAVWCGNSTDHEIYRVRAKDSSQRQEMHASSFKTPSHFCPTNTIVTVPPLDYNRTDFRVNDSLLFNIPTPNRTWSLFVHCTETSALPELVLLQQMISKIHIGHAIPHTILPFPSSGCIGLGNLNLESIKIILHMCYLLYAVGKKTNNGSLLYCTDGYTETSFLLVAYLIFAWSMPLEDTIIRLHREVERPFFLFPVDLQVLEHLQYLLLEKSPLKDEATTDMLEVSQELFGKMFFLKPKDTFNLVQLKGPLPSRILPHLYLGSLEHAQNSSLLKELGIKHIVSVGETMPWLVAAVSRRRSYTVSELETRKNVGTHRPRVVSRLSMTSISETATAKSLLPEETEFEVIEEGGFRIFHIKKIYDNGEDQLLSQLQSALEFIDDCYRKNEKVLVHCMVGVSRSATVCIAECMRRLHCDVLRAYLYVRVRRLNIIIQPNLMFMYELCKWQELQGQERQIDWHILCRSISELNNNYL</sequence>
<dbReference type="OrthoDB" id="273181at2759"/>
<dbReference type="InterPro" id="IPR020422">
    <property type="entry name" value="TYR_PHOSPHATASE_DUAL_dom"/>
</dbReference>
<dbReference type="Pfam" id="PF00782">
    <property type="entry name" value="DSPc"/>
    <property type="match status" value="1"/>
</dbReference>
<dbReference type="InterPro" id="IPR000387">
    <property type="entry name" value="Tyr_Pase_dom"/>
</dbReference>
<evidence type="ECO:0000259" key="4">
    <source>
        <dbReference type="PROSITE" id="PS50056"/>
    </source>
</evidence>
<dbReference type="PANTHER" id="PTHR47550">
    <property type="entry name" value="DUAL SPECIFICITY PROTEIN PHOSPHATASE PPS1"/>
    <property type="match status" value="1"/>
</dbReference>
<name>A0A1G4KH94_9SACH</name>
<gene>
    <name evidence="5" type="ORF">LAMI_0H10770G</name>
</gene>
<organism evidence="5 6">
    <name type="scientific">Lachancea mirantina</name>
    <dbReference type="NCBI Taxonomy" id="1230905"/>
    <lineage>
        <taxon>Eukaryota</taxon>
        <taxon>Fungi</taxon>
        <taxon>Dikarya</taxon>
        <taxon>Ascomycota</taxon>
        <taxon>Saccharomycotina</taxon>
        <taxon>Saccharomycetes</taxon>
        <taxon>Saccharomycetales</taxon>
        <taxon>Saccharomycetaceae</taxon>
        <taxon>Lachancea</taxon>
    </lineage>
</organism>
<evidence type="ECO:0000313" key="6">
    <source>
        <dbReference type="Proteomes" id="UP000191024"/>
    </source>
</evidence>
<feature type="domain" description="Tyrosine specific protein phosphatases" evidence="4">
    <location>
        <begin position="735"/>
        <end position="807"/>
    </location>
</feature>